<dbReference type="InterPro" id="IPR034660">
    <property type="entry name" value="DinB/YfiT-like"/>
</dbReference>
<dbReference type="GO" id="GO:0016740">
    <property type="term" value="F:transferase activity"/>
    <property type="evidence" value="ECO:0007669"/>
    <property type="project" value="UniProtKB-KW"/>
</dbReference>
<reference evidence="2" key="1">
    <citation type="submission" date="2024-02" db="EMBL/GenBank/DDBJ databases">
        <title>Sediminibacterium planktonica sp. nov. and Sediminibacterium longus sp. nov., isolated from surface lake and river water.</title>
        <authorList>
            <person name="Watanabe K."/>
            <person name="Takemine S."/>
            <person name="Ishii Y."/>
            <person name="Ogata Y."/>
            <person name="Shindo C."/>
            <person name="Suda W."/>
        </authorList>
    </citation>
    <scope>NUCLEOTIDE SEQUENCE</scope>
    <source>
        <strain evidence="2">KACHI17</strain>
    </source>
</reference>
<dbReference type="SUPFAM" id="SSF109854">
    <property type="entry name" value="DinB/YfiT-like putative metalloenzymes"/>
    <property type="match status" value="1"/>
</dbReference>
<evidence type="ECO:0000313" key="2">
    <source>
        <dbReference type="EMBL" id="BFG69890.1"/>
    </source>
</evidence>
<feature type="domain" description="DinB-like" evidence="1">
    <location>
        <begin position="33"/>
        <end position="166"/>
    </location>
</feature>
<sequence length="175" mass="20515">MTKDPRYPIGKFEPKPFSEQQKKEWLADIQFLPEEVERAVLNLDAAQIQTPYRDGGWTVQQLVHHIADSHMNAYIRFRLGLTEDNPVIKPYDENAWVQLADIEKVPINVSLTILHGVHQRLLATIKDLTPEQWERKVTHPEHGREMSMWFLLGLYAWHGKHHTAHITTLRENKGW</sequence>
<dbReference type="InterPro" id="IPR024775">
    <property type="entry name" value="DinB-like"/>
</dbReference>
<name>A0AAT9GGX2_9BACT</name>
<gene>
    <name evidence="2" type="primary">bstA</name>
    <name evidence="2" type="ORF">KACHI17_07710</name>
</gene>
<dbReference type="AlphaFoldDB" id="A0AAT9GGX2"/>
<dbReference type="Pfam" id="PF12867">
    <property type="entry name" value="DinB_2"/>
    <property type="match status" value="1"/>
</dbReference>
<organism evidence="2">
    <name type="scientific">Sediminibacterium sp. KACHI17</name>
    <dbReference type="NCBI Taxonomy" id="1751071"/>
    <lineage>
        <taxon>Bacteria</taxon>
        <taxon>Pseudomonadati</taxon>
        <taxon>Bacteroidota</taxon>
        <taxon>Chitinophagia</taxon>
        <taxon>Chitinophagales</taxon>
        <taxon>Chitinophagaceae</taxon>
        <taxon>Sediminibacterium</taxon>
    </lineage>
</organism>
<proteinExistence type="predicted"/>
<dbReference type="EMBL" id="AP029612">
    <property type="protein sequence ID" value="BFG69890.1"/>
    <property type="molecule type" value="Genomic_DNA"/>
</dbReference>
<accession>A0AAT9GGX2</accession>
<dbReference type="Gene3D" id="1.20.120.450">
    <property type="entry name" value="dinb family like domain"/>
    <property type="match status" value="1"/>
</dbReference>
<dbReference type="NCBIfam" id="NF009807">
    <property type="entry name" value="PRK13291.1"/>
    <property type="match status" value="1"/>
</dbReference>
<protein>
    <submittedName>
        <fullName evidence="2">Bacillithiol transferase BstA</fullName>
    </submittedName>
</protein>
<dbReference type="RefSeq" id="WP_353550191.1">
    <property type="nucleotide sequence ID" value="NZ_AP029612.1"/>
</dbReference>
<keyword evidence="2" id="KW-0808">Transferase</keyword>
<evidence type="ECO:0000259" key="1">
    <source>
        <dbReference type="Pfam" id="PF12867"/>
    </source>
</evidence>